<comment type="caution">
    <text evidence="2">The sequence shown here is derived from an EMBL/GenBank/DDBJ whole genome shotgun (WGS) entry which is preliminary data.</text>
</comment>
<accession>A0AAN7CSN7</accession>
<feature type="region of interest" description="Disordered" evidence="1">
    <location>
        <begin position="1"/>
        <end position="23"/>
    </location>
</feature>
<evidence type="ECO:0000313" key="3">
    <source>
        <dbReference type="Proteomes" id="UP001303647"/>
    </source>
</evidence>
<dbReference type="AlphaFoldDB" id="A0AAN7CSN7"/>
<organism evidence="2 3">
    <name type="scientific">Corynascus novoguineensis</name>
    <dbReference type="NCBI Taxonomy" id="1126955"/>
    <lineage>
        <taxon>Eukaryota</taxon>
        <taxon>Fungi</taxon>
        <taxon>Dikarya</taxon>
        <taxon>Ascomycota</taxon>
        <taxon>Pezizomycotina</taxon>
        <taxon>Sordariomycetes</taxon>
        <taxon>Sordariomycetidae</taxon>
        <taxon>Sordariales</taxon>
        <taxon>Chaetomiaceae</taxon>
        <taxon>Corynascus</taxon>
    </lineage>
</organism>
<sequence>MENSMNNDGNVPEKPTQDPSGQLPSLVLNLYRRLPFGRKHLFGHDNADQAAEYFVVNRVPHKHHSSWRPVFYRGDNPKYSGPEYNSSPSTPVGRALRTKMWNSFHIQMGDGVSEVLENKARIKKRRSHERKQKLRKFFCMGEKPPAEPLEDPQEVQGLVAVFEMKRGKFLGRTLTWQLGGQRYQWKGTRRFSKGPFKGLKGMSHSLKLVDANNNIIATFEKDRWASYKRSERLGGPPNKKRQFLGTLRRFPSATDAPSPAAVLEAVRAGGQDGEDTSKLPEKLTKYLNLQGSHSGDLTEEAIAFTCWIAVEAEHRLRYKIFDLIEEVFENLGGA</sequence>
<evidence type="ECO:0000313" key="2">
    <source>
        <dbReference type="EMBL" id="KAK4247604.1"/>
    </source>
</evidence>
<gene>
    <name evidence="2" type="ORF">C7999DRAFT_32022</name>
</gene>
<dbReference type="Proteomes" id="UP001303647">
    <property type="component" value="Unassembled WGS sequence"/>
</dbReference>
<reference evidence="2" key="2">
    <citation type="submission" date="2023-05" db="EMBL/GenBank/DDBJ databases">
        <authorList>
            <consortium name="Lawrence Berkeley National Laboratory"/>
            <person name="Steindorff A."/>
            <person name="Hensen N."/>
            <person name="Bonometti L."/>
            <person name="Westerberg I."/>
            <person name="Brannstrom I.O."/>
            <person name="Guillou S."/>
            <person name="Cros-Aarteil S."/>
            <person name="Calhoun S."/>
            <person name="Haridas S."/>
            <person name="Kuo A."/>
            <person name="Mondo S."/>
            <person name="Pangilinan J."/>
            <person name="Riley R."/>
            <person name="Labutti K."/>
            <person name="Andreopoulos B."/>
            <person name="Lipzen A."/>
            <person name="Chen C."/>
            <person name="Yanf M."/>
            <person name="Daum C."/>
            <person name="Ng V."/>
            <person name="Clum A."/>
            <person name="Ohm R."/>
            <person name="Martin F."/>
            <person name="Silar P."/>
            <person name="Natvig D."/>
            <person name="Lalanne C."/>
            <person name="Gautier V."/>
            <person name="Ament-Velasquez S.L."/>
            <person name="Kruys A."/>
            <person name="Hutchinson M.I."/>
            <person name="Powell A.J."/>
            <person name="Barry K."/>
            <person name="Miller A.N."/>
            <person name="Grigoriev I.V."/>
            <person name="Debuchy R."/>
            <person name="Gladieux P."/>
            <person name="Thoren M.H."/>
            <person name="Johannesson H."/>
        </authorList>
    </citation>
    <scope>NUCLEOTIDE SEQUENCE</scope>
    <source>
        <strain evidence="2">CBS 359.72</strain>
    </source>
</reference>
<name>A0AAN7CSN7_9PEZI</name>
<keyword evidence="3" id="KW-1185">Reference proteome</keyword>
<reference evidence="2" key="1">
    <citation type="journal article" date="2023" name="Mol. Phylogenet. Evol.">
        <title>Genome-scale phylogeny and comparative genomics of the fungal order Sordariales.</title>
        <authorList>
            <person name="Hensen N."/>
            <person name="Bonometti L."/>
            <person name="Westerberg I."/>
            <person name="Brannstrom I.O."/>
            <person name="Guillou S."/>
            <person name="Cros-Aarteil S."/>
            <person name="Calhoun S."/>
            <person name="Haridas S."/>
            <person name="Kuo A."/>
            <person name="Mondo S."/>
            <person name="Pangilinan J."/>
            <person name="Riley R."/>
            <person name="LaButti K."/>
            <person name="Andreopoulos B."/>
            <person name="Lipzen A."/>
            <person name="Chen C."/>
            <person name="Yan M."/>
            <person name="Daum C."/>
            <person name="Ng V."/>
            <person name="Clum A."/>
            <person name="Steindorff A."/>
            <person name="Ohm R.A."/>
            <person name="Martin F."/>
            <person name="Silar P."/>
            <person name="Natvig D.O."/>
            <person name="Lalanne C."/>
            <person name="Gautier V."/>
            <person name="Ament-Velasquez S.L."/>
            <person name="Kruys A."/>
            <person name="Hutchinson M.I."/>
            <person name="Powell A.J."/>
            <person name="Barry K."/>
            <person name="Miller A.N."/>
            <person name="Grigoriev I.V."/>
            <person name="Debuchy R."/>
            <person name="Gladieux P."/>
            <person name="Hiltunen Thoren M."/>
            <person name="Johannesson H."/>
        </authorList>
    </citation>
    <scope>NUCLEOTIDE SEQUENCE</scope>
    <source>
        <strain evidence="2">CBS 359.72</strain>
    </source>
</reference>
<dbReference type="EMBL" id="MU857651">
    <property type="protein sequence ID" value="KAK4247604.1"/>
    <property type="molecule type" value="Genomic_DNA"/>
</dbReference>
<protein>
    <submittedName>
        <fullName evidence="2">Uncharacterized protein</fullName>
    </submittedName>
</protein>
<evidence type="ECO:0000256" key="1">
    <source>
        <dbReference type="SAM" id="MobiDB-lite"/>
    </source>
</evidence>
<proteinExistence type="predicted"/>